<feature type="region of interest" description="Disordered" evidence="1">
    <location>
        <begin position="1"/>
        <end position="32"/>
    </location>
</feature>
<reference evidence="2 3" key="1">
    <citation type="submission" date="2024-09" db="EMBL/GenBank/DDBJ databases">
        <title>Chromosome-scale assembly of Riccia fluitans.</title>
        <authorList>
            <person name="Paukszto L."/>
            <person name="Sawicki J."/>
            <person name="Karawczyk K."/>
            <person name="Piernik-Szablinska J."/>
            <person name="Szczecinska M."/>
            <person name="Mazdziarz M."/>
        </authorList>
    </citation>
    <scope>NUCLEOTIDE SEQUENCE [LARGE SCALE GENOMIC DNA]</scope>
    <source>
        <strain evidence="2">Rf_01</strain>
        <tissue evidence="2">Aerial parts of the thallus</tissue>
    </source>
</reference>
<feature type="compositionally biased region" description="Gly residues" evidence="1">
    <location>
        <begin position="1"/>
        <end position="11"/>
    </location>
</feature>
<dbReference type="AlphaFoldDB" id="A0ABD1Y7S4"/>
<name>A0ABD1Y7S4_9MARC</name>
<proteinExistence type="predicted"/>
<organism evidence="2 3">
    <name type="scientific">Riccia fluitans</name>
    <dbReference type="NCBI Taxonomy" id="41844"/>
    <lineage>
        <taxon>Eukaryota</taxon>
        <taxon>Viridiplantae</taxon>
        <taxon>Streptophyta</taxon>
        <taxon>Embryophyta</taxon>
        <taxon>Marchantiophyta</taxon>
        <taxon>Marchantiopsida</taxon>
        <taxon>Marchantiidae</taxon>
        <taxon>Marchantiales</taxon>
        <taxon>Ricciaceae</taxon>
        <taxon>Riccia</taxon>
    </lineage>
</organism>
<sequence>MEPTGGSGGAAGTIRRSSGQHAPWQDPMALRTHPTLWQSGSLKGSLRVPDISVECLCSQRRARFPRRWTAPKALNS</sequence>
<comment type="caution">
    <text evidence="2">The sequence shown here is derived from an EMBL/GenBank/DDBJ whole genome shotgun (WGS) entry which is preliminary data.</text>
</comment>
<dbReference type="Proteomes" id="UP001605036">
    <property type="component" value="Unassembled WGS sequence"/>
</dbReference>
<gene>
    <name evidence="2" type="ORF">R1flu_003005</name>
</gene>
<dbReference type="EMBL" id="JBHFFA010000006">
    <property type="protein sequence ID" value="KAL2622800.1"/>
    <property type="molecule type" value="Genomic_DNA"/>
</dbReference>
<evidence type="ECO:0000256" key="1">
    <source>
        <dbReference type="SAM" id="MobiDB-lite"/>
    </source>
</evidence>
<evidence type="ECO:0000313" key="3">
    <source>
        <dbReference type="Proteomes" id="UP001605036"/>
    </source>
</evidence>
<protein>
    <submittedName>
        <fullName evidence="2">Uncharacterized protein</fullName>
    </submittedName>
</protein>
<accession>A0ABD1Y7S4</accession>
<keyword evidence="3" id="KW-1185">Reference proteome</keyword>
<evidence type="ECO:0000313" key="2">
    <source>
        <dbReference type="EMBL" id="KAL2622800.1"/>
    </source>
</evidence>